<dbReference type="EMBL" id="DS268110">
    <property type="protein sequence ID" value="KMM66550.1"/>
    <property type="molecule type" value="Genomic_DNA"/>
</dbReference>
<reference evidence="3" key="3">
    <citation type="journal article" date="2010" name="Genome Res.">
        <title>Population genomic sequencing of Coccidioides fungi reveals recent hybridization and transposon control.</title>
        <authorList>
            <person name="Neafsey D.E."/>
            <person name="Barker B.M."/>
            <person name="Sharpton T.J."/>
            <person name="Stajich J.E."/>
            <person name="Park D.J."/>
            <person name="Whiston E."/>
            <person name="Hung C.-Y."/>
            <person name="McMahan C."/>
            <person name="White J."/>
            <person name="Sykes S."/>
            <person name="Heiman D."/>
            <person name="Young S."/>
            <person name="Zeng Q."/>
            <person name="Abouelleil A."/>
            <person name="Aftuck L."/>
            <person name="Bessette D."/>
            <person name="Brown A."/>
            <person name="FitzGerald M."/>
            <person name="Lui A."/>
            <person name="Macdonald J.P."/>
            <person name="Priest M."/>
            <person name="Orbach M.J."/>
            <person name="Galgiani J.N."/>
            <person name="Kirkland T.N."/>
            <person name="Cole G.T."/>
            <person name="Birren B.W."/>
            <person name="Henn M.R."/>
            <person name="Taylor J.W."/>
            <person name="Rounsley S.D."/>
        </authorList>
    </citation>
    <scope>NUCLEOTIDE SEQUENCE [LARGE SCALE GENOMIC DNA]</scope>
    <source>
        <strain evidence="3">RMSCC 3488</strain>
    </source>
</reference>
<name>A0A0J6FBC3_COCPO</name>
<evidence type="ECO:0000313" key="3">
    <source>
        <dbReference type="Proteomes" id="UP000054567"/>
    </source>
</evidence>
<protein>
    <submittedName>
        <fullName evidence="2">Uncharacterized protein</fullName>
    </submittedName>
</protein>
<gene>
    <name evidence="2" type="ORF">CPAG_02888</name>
</gene>
<accession>A0A0J6FBC3</accession>
<sequence length="60" mass="6587">MIWATYNPEWLAAVAAAEPGTKERLAERRIAPRRVPPGGNEQAGVSWRSGPFAGVLEELR</sequence>
<dbReference type="Proteomes" id="UP000054567">
    <property type="component" value="Unassembled WGS sequence"/>
</dbReference>
<organism evidence="2 3">
    <name type="scientific">Coccidioides posadasii RMSCC 3488</name>
    <dbReference type="NCBI Taxonomy" id="454284"/>
    <lineage>
        <taxon>Eukaryota</taxon>
        <taxon>Fungi</taxon>
        <taxon>Dikarya</taxon>
        <taxon>Ascomycota</taxon>
        <taxon>Pezizomycotina</taxon>
        <taxon>Eurotiomycetes</taxon>
        <taxon>Eurotiomycetidae</taxon>
        <taxon>Onygenales</taxon>
        <taxon>Onygenaceae</taxon>
        <taxon>Coccidioides</taxon>
    </lineage>
</organism>
<dbReference type="AlphaFoldDB" id="A0A0J6FBC3"/>
<evidence type="ECO:0000313" key="2">
    <source>
        <dbReference type="EMBL" id="KMM66550.1"/>
    </source>
</evidence>
<reference evidence="3" key="2">
    <citation type="journal article" date="2009" name="Genome Res.">
        <title>Comparative genomic analyses of the human fungal pathogens Coccidioides and their relatives.</title>
        <authorList>
            <person name="Sharpton T.J."/>
            <person name="Stajich J.E."/>
            <person name="Rounsley S.D."/>
            <person name="Gardner M.J."/>
            <person name="Wortman J.R."/>
            <person name="Jordar V.S."/>
            <person name="Maiti R."/>
            <person name="Kodira C.D."/>
            <person name="Neafsey D.E."/>
            <person name="Zeng Q."/>
            <person name="Hung C.-Y."/>
            <person name="McMahan C."/>
            <person name="Muszewska A."/>
            <person name="Grynberg M."/>
            <person name="Mandel M.A."/>
            <person name="Kellner E.M."/>
            <person name="Barker B.M."/>
            <person name="Galgiani J.N."/>
            <person name="Orbach M.J."/>
            <person name="Kirkland T.N."/>
            <person name="Cole G.T."/>
            <person name="Henn M.R."/>
            <person name="Birren B.W."/>
            <person name="Taylor J.W."/>
        </authorList>
    </citation>
    <scope>NUCLEOTIDE SEQUENCE [LARGE SCALE GENOMIC DNA]</scope>
    <source>
        <strain evidence="3">RMSCC 3488</strain>
    </source>
</reference>
<feature type="region of interest" description="Disordered" evidence="1">
    <location>
        <begin position="24"/>
        <end position="47"/>
    </location>
</feature>
<proteinExistence type="predicted"/>
<dbReference type="VEuPathDB" id="FungiDB:CPAG_02888"/>
<evidence type="ECO:0000256" key="1">
    <source>
        <dbReference type="SAM" id="MobiDB-lite"/>
    </source>
</evidence>
<reference evidence="2 3" key="1">
    <citation type="submission" date="2007-06" db="EMBL/GenBank/DDBJ databases">
        <title>The Genome Sequence of Coccidioides posadasii RMSCC_3488.</title>
        <authorList>
            <consortium name="Coccidioides Genome Resources Consortium"/>
            <consortium name="The Broad Institute Genome Sequencing Platform"/>
            <person name="Henn M.R."/>
            <person name="Sykes S."/>
            <person name="Young S."/>
            <person name="Jaffe D."/>
            <person name="Berlin A."/>
            <person name="Alvarez P."/>
            <person name="Butler J."/>
            <person name="Gnerre S."/>
            <person name="Grabherr M."/>
            <person name="Mauceli E."/>
            <person name="Brockman W."/>
            <person name="Kodira C."/>
            <person name="Alvarado L."/>
            <person name="Zeng Q."/>
            <person name="Crawford M."/>
            <person name="Antoine C."/>
            <person name="Devon K."/>
            <person name="Galgiani J."/>
            <person name="Orsborn K."/>
            <person name="Lewis M.L."/>
            <person name="Nusbaum C."/>
            <person name="Galagan J."/>
            <person name="Birren B."/>
        </authorList>
    </citation>
    <scope>NUCLEOTIDE SEQUENCE [LARGE SCALE GENOMIC DNA]</scope>
    <source>
        <strain evidence="2 3">RMSCC 3488</strain>
    </source>
</reference>